<dbReference type="InterPro" id="IPR008620">
    <property type="entry name" value="FixH"/>
</dbReference>
<name>A0A1X9YQ47_9BACT</name>
<evidence type="ECO:0000256" key="1">
    <source>
        <dbReference type="SAM" id="Phobius"/>
    </source>
</evidence>
<dbReference type="OrthoDB" id="1493774at2"/>
<keyword evidence="1" id="KW-0812">Transmembrane</keyword>
<evidence type="ECO:0000313" key="3">
    <source>
        <dbReference type="Proteomes" id="UP000266292"/>
    </source>
</evidence>
<proteinExistence type="predicted"/>
<keyword evidence="3" id="KW-1185">Reference proteome</keyword>
<reference evidence="3" key="1">
    <citation type="submission" date="2017-05" db="EMBL/GenBank/DDBJ databases">
        <authorList>
            <person name="Ray J."/>
            <person name="Price M."/>
            <person name="Deutschbauer A."/>
        </authorList>
    </citation>
    <scope>NUCLEOTIDE SEQUENCE [LARGE SCALE GENOMIC DNA]</scope>
    <source>
        <strain evidence="3">DSM 19842</strain>
    </source>
</reference>
<dbReference type="STRING" id="709015.GCA_000472485_01152"/>
<dbReference type="Pfam" id="PF05751">
    <property type="entry name" value="FixH"/>
    <property type="match status" value="1"/>
</dbReference>
<gene>
    <name evidence="2" type="ORF">CA264_05760</name>
</gene>
<dbReference type="Proteomes" id="UP000266292">
    <property type="component" value="Chromosome"/>
</dbReference>
<dbReference type="AlphaFoldDB" id="A0A1X9YQ47"/>
<dbReference type="EMBL" id="CP021235">
    <property type="protein sequence ID" value="ARS34987.1"/>
    <property type="molecule type" value="Genomic_DNA"/>
</dbReference>
<evidence type="ECO:0000313" key="2">
    <source>
        <dbReference type="EMBL" id="ARS34987.1"/>
    </source>
</evidence>
<dbReference type="RefSeq" id="WP_025605391.1">
    <property type="nucleotide sequence ID" value="NZ_CP021235.1"/>
</dbReference>
<organism evidence="2 3">
    <name type="scientific">Pontibacter actiniarum</name>
    <dbReference type="NCBI Taxonomy" id="323450"/>
    <lineage>
        <taxon>Bacteria</taxon>
        <taxon>Pseudomonadati</taxon>
        <taxon>Bacteroidota</taxon>
        <taxon>Cytophagia</taxon>
        <taxon>Cytophagales</taxon>
        <taxon>Hymenobacteraceae</taxon>
        <taxon>Pontibacter</taxon>
    </lineage>
</organism>
<protein>
    <submittedName>
        <fullName evidence="2">Nitrogen fixation protein FixH</fullName>
    </submittedName>
</protein>
<dbReference type="KEGG" id="pact:CA264_05760"/>
<feature type="transmembrane region" description="Helical" evidence="1">
    <location>
        <begin position="12"/>
        <end position="30"/>
    </location>
</feature>
<keyword evidence="1" id="KW-1133">Transmembrane helix</keyword>
<accession>A0A1X9YQ47</accession>
<sequence length="154" mass="17379">MTTEHKTTTLWPYGIIAAIVLFAGYIIFFVTKAMRQDVDLVSKNYYEQEIAYQDHINTVGRTVAVGEVAITYKAEDQHILLQLPEGFQGQAVRGAVSFFRPSDEGLDFEVPLQLGRDQSQLLETDTLQQGLWKVRVNFSAGNEVYFAEKAISIK</sequence>
<keyword evidence="1" id="KW-0472">Membrane</keyword>